<reference evidence="1 2" key="1">
    <citation type="journal article" date="2013" name="Curr. Biol.">
        <title>The Genome of the Foraminiferan Reticulomyxa filosa.</title>
        <authorList>
            <person name="Glockner G."/>
            <person name="Hulsmann N."/>
            <person name="Schleicher M."/>
            <person name="Noegel A.A."/>
            <person name="Eichinger L."/>
            <person name="Gallinger C."/>
            <person name="Pawlowski J."/>
            <person name="Sierra R."/>
            <person name="Euteneuer U."/>
            <person name="Pillet L."/>
            <person name="Moustafa A."/>
            <person name="Platzer M."/>
            <person name="Groth M."/>
            <person name="Szafranski K."/>
            <person name="Schliwa M."/>
        </authorList>
    </citation>
    <scope>NUCLEOTIDE SEQUENCE [LARGE SCALE GENOMIC DNA]</scope>
</reference>
<comment type="caution">
    <text evidence="1">The sequence shown here is derived from an EMBL/GenBank/DDBJ whole genome shotgun (WGS) entry which is preliminary data.</text>
</comment>
<sequence length="188" mass="21851">MAQEYERKSNVNTAEFISSINIPYGFFKWSEHLNHFQYRDYRFAESHSQYDWQTLDQVCSGQHDEIEDQLKARKMSFVILPRSCIQPISKASKDSHTNYSISGIITQLENESKADNNTLLSHSLEDNQPSLQHEKELSKDFENPSLTAPTDAAQTDASKLFVDNFCKWFLAISKQEHTVNQIQIFFMM</sequence>
<evidence type="ECO:0000313" key="1">
    <source>
        <dbReference type="EMBL" id="ETO12630.1"/>
    </source>
</evidence>
<keyword evidence="2" id="KW-1185">Reference proteome</keyword>
<organism evidence="1 2">
    <name type="scientific">Reticulomyxa filosa</name>
    <dbReference type="NCBI Taxonomy" id="46433"/>
    <lineage>
        <taxon>Eukaryota</taxon>
        <taxon>Sar</taxon>
        <taxon>Rhizaria</taxon>
        <taxon>Retaria</taxon>
        <taxon>Foraminifera</taxon>
        <taxon>Monothalamids</taxon>
        <taxon>Reticulomyxidae</taxon>
        <taxon>Reticulomyxa</taxon>
    </lineage>
</organism>
<proteinExistence type="predicted"/>
<name>X6MHT5_RETFI</name>
<dbReference type="AlphaFoldDB" id="X6MHT5"/>
<dbReference type="EMBL" id="ASPP01021243">
    <property type="protein sequence ID" value="ETO12630.1"/>
    <property type="molecule type" value="Genomic_DNA"/>
</dbReference>
<accession>X6MHT5</accession>
<evidence type="ECO:0000313" key="2">
    <source>
        <dbReference type="Proteomes" id="UP000023152"/>
    </source>
</evidence>
<gene>
    <name evidence="1" type="ORF">RFI_24746</name>
</gene>
<dbReference type="Proteomes" id="UP000023152">
    <property type="component" value="Unassembled WGS sequence"/>
</dbReference>
<protein>
    <submittedName>
        <fullName evidence="1">Uncharacterized protein</fullName>
    </submittedName>
</protein>